<feature type="compositionally biased region" description="Basic and acidic residues" evidence="1">
    <location>
        <begin position="1"/>
        <end position="24"/>
    </location>
</feature>
<feature type="domain" description="Oxidoreductase-like" evidence="2">
    <location>
        <begin position="30"/>
        <end position="68"/>
    </location>
</feature>
<protein>
    <recommendedName>
        <fullName evidence="2">Oxidoreductase-like domain-containing protein</fullName>
    </recommendedName>
</protein>
<dbReference type="PANTHER" id="PTHR21193">
    <property type="entry name" value="OXIDOREDUCTASE-LIKE DOMAIN-CONTAINING PROTEIN 1"/>
    <property type="match status" value="1"/>
</dbReference>
<evidence type="ECO:0000313" key="4">
    <source>
        <dbReference type="Proteomes" id="UP001408789"/>
    </source>
</evidence>
<dbReference type="AlphaFoldDB" id="A0AAP0D5Y6"/>
<dbReference type="InterPro" id="IPR019180">
    <property type="entry name" value="Oxidoreductase-like_N"/>
</dbReference>
<dbReference type="PANTHER" id="PTHR21193:SF3">
    <property type="entry name" value="OXIDOREDUCTASE-LIKE DOMAIN-CONTAINING PROTEIN 1"/>
    <property type="match status" value="1"/>
</dbReference>
<dbReference type="Pfam" id="PF09791">
    <property type="entry name" value="Oxidored-like"/>
    <property type="match status" value="1"/>
</dbReference>
<comment type="caution">
    <text evidence="3">The sequence shown here is derived from an EMBL/GenBank/DDBJ whole genome shotgun (WGS) entry which is preliminary data.</text>
</comment>
<accession>A0AAP0D5Y6</accession>
<dbReference type="EMBL" id="JBCNJP010000015">
    <property type="protein sequence ID" value="KAK9066862.1"/>
    <property type="molecule type" value="Genomic_DNA"/>
</dbReference>
<keyword evidence="4" id="KW-1185">Reference proteome</keyword>
<feature type="region of interest" description="Disordered" evidence="1">
    <location>
        <begin position="1"/>
        <end position="40"/>
    </location>
</feature>
<dbReference type="Proteomes" id="UP001408789">
    <property type="component" value="Unassembled WGS sequence"/>
</dbReference>
<evidence type="ECO:0000256" key="1">
    <source>
        <dbReference type="SAM" id="MobiDB-lite"/>
    </source>
</evidence>
<gene>
    <name evidence="3" type="ORF">SSX86_014185</name>
</gene>
<sequence length="80" mass="8889">MHDSDADKESKPVDRLSVAKDTNDTQKSPEVPPPPEKPLPGDCCGNGCVPCVWDVYFEELAEYNKLSTENNPIPQSDRRS</sequence>
<name>A0AAP0D5Y6_9ASTR</name>
<evidence type="ECO:0000313" key="3">
    <source>
        <dbReference type="EMBL" id="KAK9066862.1"/>
    </source>
</evidence>
<reference evidence="3 4" key="1">
    <citation type="submission" date="2024-04" db="EMBL/GenBank/DDBJ databases">
        <title>The reference genome of an endangered Asteraceae, Deinandra increscens subsp. villosa, native to the Central Coast of California.</title>
        <authorList>
            <person name="Guilliams M."/>
            <person name="Hasenstab-Lehman K."/>
            <person name="Meyer R."/>
            <person name="Mcevoy S."/>
        </authorList>
    </citation>
    <scope>NUCLEOTIDE SEQUENCE [LARGE SCALE GENOMIC DNA]</scope>
    <source>
        <tissue evidence="3">Leaf</tissue>
    </source>
</reference>
<evidence type="ECO:0000259" key="2">
    <source>
        <dbReference type="Pfam" id="PF09791"/>
    </source>
</evidence>
<dbReference type="InterPro" id="IPR039251">
    <property type="entry name" value="OXLD1"/>
</dbReference>
<organism evidence="3 4">
    <name type="scientific">Deinandra increscens subsp. villosa</name>
    <dbReference type="NCBI Taxonomy" id="3103831"/>
    <lineage>
        <taxon>Eukaryota</taxon>
        <taxon>Viridiplantae</taxon>
        <taxon>Streptophyta</taxon>
        <taxon>Embryophyta</taxon>
        <taxon>Tracheophyta</taxon>
        <taxon>Spermatophyta</taxon>
        <taxon>Magnoliopsida</taxon>
        <taxon>eudicotyledons</taxon>
        <taxon>Gunneridae</taxon>
        <taxon>Pentapetalae</taxon>
        <taxon>asterids</taxon>
        <taxon>campanulids</taxon>
        <taxon>Asterales</taxon>
        <taxon>Asteraceae</taxon>
        <taxon>Asteroideae</taxon>
        <taxon>Heliantheae alliance</taxon>
        <taxon>Madieae</taxon>
        <taxon>Madiinae</taxon>
        <taxon>Deinandra</taxon>
    </lineage>
</organism>
<proteinExistence type="predicted"/>